<evidence type="ECO:0000313" key="14">
    <source>
        <dbReference type="Proteomes" id="UP000626786"/>
    </source>
</evidence>
<dbReference type="RefSeq" id="WP_191694537.1">
    <property type="nucleotide sequence ID" value="NZ_JACSQN010000007.1"/>
</dbReference>
<keyword evidence="14" id="KW-1185">Reference proteome</keyword>
<comment type="subcellular location">
    <subcellularLocation>
        <location evidence="2">Cell membrane</location>
    </subcellularLocation>
    <subcellularLocation>
        <location evidence="1">Membrane</location>
        <topology evidence="1">Single-pass membrane protein</topology>
    </subcellularLocation>
</comment>
<organism evidence="13 14">
    <name type="scientific">Sporosarcina quadrami</name>
    <dbReference type="NCBI Taxonomy" id="2762234"/>
    <lineage>
        <taxon>Bacteria</taxon>
        <taxon>Bacillati</taxon>
        <taxon>Bacillota</taxon>
        <taxon>Bacilli</taxon>
        <taxon>Bacillales</taxon>
        <taxon>Caryophanaceae</taxon>
        <taxon>Sporosarcina</taxon>
    </lineage>
</organism>
<keyword evidence="3" id="KW-1003">Cell membrane</keyword>
<evidence type="ECO:0000259" key="11">
    <source>
        <dbReference type="Pfam" id="PF10099"/>
    </source>
</evidence>
<keyword evidence="6" id="KW-0472">Membrane</keyword>
<gene>
    <name evidence="13" type="ORF">H9649_09665</name>
</gene>
<comment type="similarity">
    <text evidence="7">Belongs to the zinc-associated anti-sigma factor (ZAS) superfamily. Anti-sigma-W factor family.</text>
</comment>
<dbReference type="PANTHER" id="PTHR37461">
    <property type="entry name" value="ANTI-SIGMA-K FACTOR RSKA"/>
    <property type="match status" value="1"/>
</dbReference>
<comment type="caution">
    <text evidence="13">The sequence shown here is derived from an EMBL/GenBank/DDBJ whole genome shotgun (WGS) entry which is preliminary data.</text>
</comment>
<name>A0ABR8U9Y7_9BACL</name>
<evidence type="ECO:0000256" key="4">
    <source>
        <dbReference type="ARBA" id="ARBA00022692"/>
    </source>
</evidence>
<dbReference type="Proteomes" id="UP000626786">
    <property type="component" value="Unassembled WGS sequence"/>
</dbReference>
<dbReference type="Pfam" id="PF10099">
    <property type="entry name" value="RskA_C"/>
    <property type="match status" value="1"/>
</dbReference>
<evidence type="ECO:0000259" key="12">
    <source>
        <dbReference type="Pfam" id="PF13490"/>
    </source>
</evidence>
<evidence type="ECO:0000256" key="6">
    <source>
        <dbReference type="ARBA" id="ARBA00023136"/>
    </source>
</evidence>
<feature type="domain" description="Anti-sigma K factor RskA C-terminal" evidence="11">
    <location>
        <begin position="104"/>
        <end position="232"/>
    </location>
</feature>
<dbReference type="PANTHER" id="PTHR37461:SF1">
    <property type="entry name" value="ANTI-SIGMA-K FACTOR RSKA"/>
    <property type="match status" value="1"/>
</dbReference>
<reference evidence="13 14" key="1">
    <citation type="submission" date="2020-08" db="EMBL/GenBank/DDBJ databases">
        <title>A Genomic Blueprint of the Chicken Gut Microbiome.</title>
        <authorList>
            <person name="Gilroy R."/>
            <person name="Ravi A."/>
            <person name="Getino M."/>
            <person name="Pursley I."/>
            <person name="Horton D.L."/>
            <person name="Alikhan N.-F."/>
            <person name="Baker D."/>
            <person name="Gharbi K."/>
            <person name="Hall N."/>
            <person name="Watson M."/>
            <person name="Adriaenssens E.M."/>
            <person name="Foster-Nyarko E."/>
            <person name="Jarju S."/>
            <person name="Secka A."/>
            <person name="Antonio M."/>
            <person name="Oren A."/>
            <person name="Chaudhuri R."/>
            <person name="La Ragione R.M."/>
            <person name="Hildebrand F."/>
            <person name="Pallen M.J."/>
        </authorList>
    </citation>
    <scope>NUCLEOTIDE SEQUENCE [LARGE SCALE GENOMIC DNA]</scope>
    <source>
        <strain evidence="13 14">Sa2YVA2</strain>
    </source>
</reference>
<evidence type="ECO:0000256" key="7">
    <source>
        <dbReference type="ARBA" id="ARBA00024353"/>
    </source>
</evidence>
<dbReference type="Gene3D" id="1.10.10.1320">
    <property type="entry name" value="Anti-sigma factor, zinc-finger domain"/>
    <property type="match status" value="1"/>
</dbReference>
<evidence type="ECO:0000256" key="8">
    <source>
        <dbReference type="ARBA" id="ARBA00024438"/>
    </source>
</evidence>
<dbReference type="InterPro" id="IPR051474">
    <property type="entry name" value="Anti-sigma-K/W_factor"/>
</dbReference>
<dbReference type="InterPro" id="IPR027383">
    <property type="entry name" value="Znf_put"/>
</dbReference>
<evidence type="ECO:0000256" key="5">
    <source>
        <dbReference type="ARBA" id="ARBA00022989"/>
    </source>
</evidence>
<proteinExistence type="inferred from homology"/>
<dbReference type="InterPro" id="IPR041916">
    <property type="entry name" value="Anti_sigma_zinc_sf"/>
</dbReference>
<accession>A0ABR8U9Y7</accession>
<evidence type="ECO:0000313" key="13">
    <source>
        <dbReference type="EMBL" id="MBD7984850.1"/>
    </source>
</evidence>
<dbReference type="InterPro" id="IPR018764">
    <property type="entry name" value="RskA_C"/>
</dbReference>
<protein>
    <recommendedName>
        <fullName evidence="8">Anti-sigma-W factor RsiW</fullName>
    </recommendedName>
    <alternativeName>
        <fullName evidence="10">Regulator of SigK</fullName>
    </alternativeName>
    <alternativeName>
        <fullName evidence="9">Sigma-K anti-sigma factor RskA</fullName>
    </alternativeName>
</protein>
<evidence type="ECO:0000256" key="10">
    <source>
        <dbReference type="ARBA" id="ARBA00030803"/>
    </source>
</evidence>
<dbReference type="Pfam" id="PF13490">
    <property type="entry name" value="zf-HC2"/>
    <property type="match status" value="1"/>
</dbReference>
<evidence type="ECO:0000256" key="1">
    <source>
        <dbReference type="ARBA" id="ARBA00004167"/>
    </source>
</evidence>
<dbReference type="EMBL" id="JACSQN010000007">
    <property type="protein sequence ID" value="MBD7984850.1"/>
    <property type="molecule type" value="Genomic_DNA"/>
</dbReference>
<evidence type="ECO:0000256" key="2">
    <source>
        <dbReference type="ARBA" id="ARBA00004236"/>
    </source>
</evidence>
<evidence type="ECO:0000256" key="9">
    <source>
        <dbReference type="ARBA" id="ARBA00029829"/>
    </source>
</evidence>
<feature type="domain" description="Putative zinc-finger" evidence="12">
    <location>
        <begin position="8"/>
        <end position="35"/>
    </location>
</feature>
<sequence>MIEQCHQLIDYFNRTLSQEEQQQFENHLTDCPSCQEELLELQLLTEDLPYLSEEIDVPSDMKSRIFATIDELATPVNSPETIVPTPLETSERPKQKRFNFAIPSLAAALFASIVTNAYLLNETNKEPEIAMSDVELIAQTTLASTVDDENATAVAMLLSNKGEELLIVDSTNLPALADGELYQVWVIEGEKPYPAGVLDSTKGSVSHSLKDLTGKWDTIAITIEKEPDLPAPEGSLVLAGGI</sequence>
<evidence type="ECO:0000256" key="3">
    <source>
        <dbReference type="ARBA" id="ARBA00022475"/>
    </source>
</evidence>
<keyword evidence="5" id="KW-1133">Transmembrane helix</keyword>
<keyword evidence="4" id="KW-0812">Transmembrane</keyword>